<dbReference type="SUPFAM" id="SSF46785">
    <property type="entry name" value="Winged helix' DNA-binding domain"/>
    <property type="match status" value="2"/>
</dbReference>
<dbReference type="PANTHER" id="PTHR43537:SF51">
    <property type="entry name" value="HTH-TYPE TRANSCRIPTIONAL REGULATOR LGOR-RELATED"/>
    <property type="match status" value="1"/>
</dbReference>
<dbReference type="OrthoDB" id="9799812at2"/>
<dbReference type="Pfam" id="PF07729">
    <property type="entry name" value="FCD"/>
    <property type="match status" value="1"/>
</dbReference>
<dbReference type="PANTHER" id="PTHR43537">
    <property type="entry name" value="TRANSCRIPTIONAL REGULATOR, GNTR FAMILY"/>
    <property type="match status" value="1"/>
</dbReference>
<evidence type="ECO:0000256" key="3">
    <source>
        <dbReference type="ARBA" id="ARBA00023163"/>
    </source>
</evidence>
<sequence length="303" mass="34856">MARDNKVFKDVFNRCLEDLGRLSPGMVLGPETRMAETLGVSRTTVRAVLARLSERGIVSWEGRHKTLLRRPRGADRFGPEETSSTAGRIEAAFMEWILKGDLAPGTTLNEADLARRFNVSAAALREFLIRFARFGLISKRPNRHWVLEGFTRDFAQEMFDIREMYELRAARAFLDLPSGHPHWERLEQVTEEHCRLISGETDVLDFPPLDERFHRMICTAAGNRFITDFNRMIAMVVHYHYRWNKRDEAERNHAAALEHMAILTALDARDPAAVLRGLEDHLRTARHTLLRSVKWGEDEAVLP</sequence>
<proteinExistence type="predicted"/>
<dbReference type="SMART" id="SM00345">
    <property type="entry name" value="HTH_GNTR"/>
    <property type="match status" value="2"/>
</dbReference>
<gene>
    <name evidence="5" type="ORF">FDP22_21100</name>
</gene>
<dbReference type="Proteomes" id="UP000305888">
    <property type="component" value="Plasmid pD4M1B"/>
</dbReference>
<evidence type="ECO:0000256" key="2">
    <source>
        <dbReference type="ARBA" id="ARBA00023125"/>
    </source>
</evidence>
<dbReference type="Gene3D" id="1.10.10.10">
    <property type="entry name" value="Winged helix-like DNA-binding domain superfamily/Winged helix DNA-binding domain"/>
    <property type="match status" value="2"/>
</dbReference>
<keyword evidence="3" id="KW-0804">Transcription</keyword>
<feature type="domain" description="HTH gntR-type" evidence="4">
    <location>
        <begin position="1"/>
        <end position="71"/>
    </location>
</feature>
<evidence type="ECO:0000259" key="4">
    <source>
        <dbReference type="PROSITE" id="PS50949"/>
    </source>
</evidence>
<dbReference type="Pfam" id="PF00392">
    <property type="entry name" value="GntR"/>
    <property type="match status" value="2"/>
</dbReference>
<feature type="domain" description="HTH gntR-type" evidence="4">
    <location>
        <begin position="83"/>
        <end position="150"/>
    </location>
</feature>
<reference evidence="5 6" key="1">
    <citation type="submission" date="2019-06" db="EMBL/GenBank/DDBJ databases">
        <title>Genome sequence of Rhodobacteraceae bacterium D4M1.</title>
        <authorList>
            <person name="Cao J."/>
        </authorList>
    </citation>
    <scope>NUCLEOTIDE SEQUENCE [LARGE SCALE GENOMIC DNA]</scope>
    <source>
        <strain evidence="5 6">D4M1</strain>
        <plasmid evidence="6">pd4m1b</plasmid>
    </source>
</reference>
<accession>A0A5B8G5S0</accession>
<dbReference type="InterPro" id="IPR036390">
    <property type="entry name" value="WH_DNA-bd_sf"/>
</dbReference>
<dbReference type="SMART" id="SM00895">
    <property type="entry name" value="FCD"/>
    <property type="match status" value="1"/>
</dbReference>
<dbReference type="Gene3D" id="1.20.120.530">
    <property type="entry name" value="GntR ligand-binding domain-like"/>
    <property type="match status" value="1"/>
</dbReference>
<evidence type="ECO:0000313" key="6">
    <source>
        <dbReference type="Proteomes" id="UP000305888"/>
    </source>
</evidence>
<dbReference type="InterPro" id="IPR036388">
    <property type="entry name" value="WH-like_DNA-bd_sf"/>
</dbReference>
<dbReference type="GO" id="GO:0003700">
    <property type="term" value="F:DNA-binding transcription factor activity"/>
    <property type="evidence" value="ECO:0007669"/>
    <property type="project" value="InterPro"/>
</dbReference>
<keyword evidence="1" id="KW-0805">Transcription regulation</keyword>
<protein>
    <submittedName>
        <fullName evidence="5">GntR family transcriptional regulator</fullName>
    </submittedName>
</protein>
<dbReference type="PRINTS" id="PR00035">
    <property type="entry name" value="HTHGNTR"/>
</dbReference>
<dbReference type="RefSeq" id="WP_138576154.1">
    <property type="nucleotide sequence ID" value="NZ_CP040820.1"/>
</dbReference>
<dbReference type="PROSITE" id="PS50949">
    <property type="entry name" value="HTH_GNTR"/>
    <property type="match status" value="2"/>
</dbReference>
<dbReference type="EMBL" id="CP040820">
    <property type="protein sequence ID" value="QDL94373.1"/>
    <property type="molecule type" value="Genomic_DNA"/>
</dbReference>
<dbReference type="InterPro" id="IPR008920">
    <property type="entry name" value="TF_FadR/GntR_C"/>
</dbReference>
<dbReference type="InterPro" id="IPR011711">
    <property type="entry name" value="GntR_C"/>
</dbReference>
<keyword evidence="6" id="KW-1185">Reference proteome</keyword>
<keyword evidence="5" id="KW-0614">Plasmid</keyword>
<dbReference type="SUPFAM" id="SSF48008">
    <property type="entry name" value="GntR ligand-binding domain-like"/>
    <property type="match status" value="1"/>
</dbReference>
<evidence type="ECO:0000256" key="1">
    <source>
        <dbReference type="ARBA" id="ARBA00023015"/>
    </source>
</evidence>
<geneLocation type="plasmid" evidence="6">
    <name>pd4m1b</name>
</geneLocation>
<dbReference type="InterPro" id="IPR000524">
    <property type="entry name" value="Tscrpt_reg_HTH_GntR"/>
</dbReference>
<dbReference type="GO" id="GO:0003677">
    <property type="term" value="F:DNA binding"/>
    <property type="evidence" value="ECO:0007669"/>
    <property type="project" value="UniProtKB-KW"/>
</dbReference>
<organism evidence="5 6">
    <name type="scientific">Paroceanicella profunda</name>
    <dbReference type="NCBI Taxonomy" id="2579971"/>
    <lineage>
        <taxon>Bacteria</taxon>
        <taxon>Pseudomonadati</taxon>
        <taxon>Pseudomonadota</taxon>
        <taxon>Alphaproteobacteria</taxon>
        <taxon>Rhodobacterales</taxon>
        <taxon>Paracoccaceae</taxon>
        <taxon>Paroceanicella</taxon>
    </lineage>
</organism>
<keyword evidence="2" id="KW-0238">DNA-binding</keyword>
<evidence type="ECO:0000313" key="5">
    <source>
        <dbReference type="EMBL" id="QDL94373.1"/>
    </source>
</evidence>
<dbReference type="KEGG" id="ppru:FDP22_21100"/>
<dbReference type="AlphaFoldDB" id="A0A5B8G5S0"/>
<name>A0A5B8G5S0_9RHOB</name>